<keyword evidence="3" id="KW-1185">Reference proteome</keyword>
<dbReference type="GO" id="GO:0005737">
    <property type="term" value="C:cytoplasm"/>
    <property type="evidence" value="ECO:0007669"/>
    <property type="project" value="TreeGrafter"/>
</dbReference>
<protein>
    <submittedName>
        <fullName evidence="2">Ribosomal-protein-alanine N-acetyltransferase</fullName>
    </submittedName>
</protein>
<gene>
    <name evidence="2" type="ORF">SAMN04488528_101219</name>
</gene>
<organism evidence="2 3">
    <name type="scientific">Clostridium frigidicarnis</name>
    <dbReference type="NCBI Taxonomy" id="84698"/>
    <lineage>
        <taxon>Bacteria</taxon>
        <taxon>Bacillati</taxon>
        <taxon>Bacillota</taxon>
        <taxon>Clostridia</taxon>
        <taxon>Eubacteriales</taxon>
        <taxon>Clostridiaceae</taxon>
        <taxon>Clostridium</taxon>
    </lineage>
</organism>
<dbReference type="EMBL" id="FOKI01000012">
    <property type="protein sequence ID" value="SFB10067.1"/>
    <property type="molecule type" value="Genomic_DNA"/>
</dbReference>
<dbReference type="InterPro" id="IPR000182">
    <property type="entry name" value="GNAT_dom"/>
</dbReference>
<dbReference type="PANTHER" id="PTHR43792:SF9">
    <property type="entry name" value="RIBOSOMAL-PROTEIN-ALANINE ACETYLTRANSFERASE"/>
    <property type="match status" value="1"/>
</dbReference>
<feature type="domain" description="N-acetyltransferase" evidence="1">
    <location>
        <begin position="18"/>
        <end position="183"/>
    </location>
</feature>
<dbReference type="InterPro" id="IPR016181">
    <property type="entry name" value="Acyl_CoA_acyltransferase"/>
</dbReference>
<dbReference type="PANTHER" id="PTHR43792">
    <property type="entry name" value="GNAT FAMILY, PUTATIVE (AFU_ORTHOLOGUE AFUA_3G00765)-RELATED-RELATED"/>
    <property type="match status" value="1"/>
</dbReference>
<dbReference type="PROSITE" id="PS51186">
    <property type="entry name" value="GNAT"/>
    <property type="match status" value="1"/>
</dbReference>
<name>A0A1I0YB94_9CLOT</name>
<dbReference type="STRING" id="84698.SAMN04488528_101219"/>
<reference evidence="2 3" key="1">
    <citation type="submission" date="2016-10" db="EMBL/GenBank/DDBJ databases">
        <authorList>
            <person name="de Groot N.N."/>
        </authorList>
    </citation>
    <scope>NUCLEOTIDE SEQUENCE [LARGE SCALE GENOMIC DNA]</scope>
    <source>
        <strain evidence="2 3">DSM 12271</strain>
    </source>
</reference>
<dbReference type="GO" id="GO:0008999">
    <property type="term" value="F:protein-N-terminal-alanine acetyltransferase activity"/>
    <property type="evidence" value="ECO:0007669"/>
    <property type="project" value="TreeGrafter"/>
</dbReference>
<keyword evidence="2" id="KW-0808">Transferase</keyword>
<proteinExistence type="predicted"/>
<evidence type="ECO:0000313" key="3">
    <source>
        <dbReference type="Proteomes" id="UP000198619"/>
    </source>
</evidence>
<dbReference type="OrthoDB" id="9785602at2"/>
<accession>A0A1I0YB94</accession>
<dbReference type="AlphaFoldDB" id="A0A1I0YB94"/>
<dbReference type="InterPro" id="IPR051531">
    <property type="entry name" value="N-acetyltransferase"/>
</dbReference>
<sequence length="187" mass="22165">MNFTKILKEFPVIETERIRLRQLKKEDADELLKYYSNENVYRYLDWNGPETSEKSYKVIDIWNKGYISGWIIRFAIADKLTDKIIGTIFLSEFEGKRAEIGYELSENYWRQGIMSEAIGRILSLGFERLGLTRIQAFVCEENIASKEILKKFNFKEEGYLRQFECHNVTGECKDMYVYGLINTEFKK</sequence>
<dbReference type="SUPFAM" id="SSF55729">
    <property type="entry name" value="Acyl-CoA N-acyltransferases (Nat)"/>
    <property type="match status" value="1"/>
</dbReference>
<dbReference type="Gene3D" id="3.40.630.30">
    <property type="match status" value="1"/>
</dbReference>
<dbReference type="Pfam" id="PF13302">
    <property type="entry name" value="Acetyltransf_3"/>
    <property type="match status" value="1"/>
</dbReference>
<dbReference type="RefSeq" id="WP_090040764.1">
    <property type="nucleotide sequence ID" value="NZ_FOKI01000012.1"/>
</dbReference>
<evidence type="ECO:0000259" key="1">
    <source>
        <dbReference type="PROSITE" id="PS51186"/>
    </source>
</evidence>
<dbReference type="Proteomes" id="UP000198619">
    <property type="component" value="Unassembled WGS sequence"/>
</dbReference>
<evidence type="ECO:0000313" key="2">
    <source>
        <dbReference type="EMBL" id="SFB10067.1"/>
    </source>
</evidence>